<dbReference type="EMBL" id="LKTP01000001">
    <property type="protein sequence ID" value="KRG30534.1"/>
    <property type="molecule type" value="Genomic_DNA"/>
</dbReference>
<dbReference type="Gene3D" id="1.25.40.390">
    <property type="match status" value="1"/>
</dbReference>
<sequence>MKIKIQNILLGLFGFFSLTSCEPEWLEETTSLQIRAEEQFKSEEGYKDALIGVYIGMTNPNLYAKDLSWNLVDILGQQHADLPNLALYSDVQQFEYRTNLSTPQIDGIWQKSYNTIANINIALDYIDQNSEVLHPLNYNLIKGELLGLRAFLHFDLLRLYGVEGMSNQNVSGELAIPYILDYSKNITPQLTYAETFNLMETDIQESLELLQSDPIYSAVNLDSDEFEEINRDNFYDNREQRMNYYAVKALQARVLQWQGGTDNLFEARLAAQEVIDDAPFALVNSESYNVSNDPILYPEILFSLDVTGLADLANPYFDASSNTNYDALFYTEAMATDIFETQNVNIGVADVRYNTMLTGQTRGLVSTKIIQRSSAYPNQVPLIKLPEMYYVAAEAYISSGELNKAAQYLNDVRASRGILEPIADTLNGEEMELELMKEYRKEFISEGQLFYFYKRNGLTQIPGVSETVIMDEEEYVLPIPDNEIEFGNR</sequence>
<protein>
    <submittedName>
        <fullName evidence="8">Carbohydrate-binding protein SusD</fullName>
    </submittedName>
</protein>
<dbReference type="STRING" id="270918.APR42_01315"/>
<keyword evidence="9" id="KW-1185">Reference proteome</keyword>
<comment type="subcellular location">
    <subcellularLocation>
        <location evidence="1">Cell outer membrane</location>
    </subcellularLocation>
</comment>
<dbReference type="OrthoDB" id="1097962at2"/>
<evidence type="ECO:0000256" key="1">
    <source>
        <dbReference type="ARBA" id="ARBA00004442"/>
    </source>
</evidence>
<dbReference type="Proteomes" id="UP000051643">
    <property type="component" value="Unassembled WGS sequence"/>
</dbReference>
<dbReference type="PROSITE" id="PS51257">
    <property type="entry name" value="PROKAR_LIPOPROTEIN"/>
    <property type="match status" value="1"/>
</dbReference>
<feature type="domain" description="SusD-like N-terminal" evidence="7">
    <location>
        <begin position="77"/>
        <end position="213"/>
    </location>
</feature>
<evidence type="ECO:0000256" key="2">
    <source>
        <dbReference type="ARBA" id="ARBA00006275"/>
    </source>
</evidence>
<proteinExistence type="inferred from homology"/>
<evidence type="ECO:0000259" key="6">
    <source>
        <dbReference type="Pfam" id="PF07980"/>
    </source>
</evidence>
<name>A0A0Q9ZBW3_9FLAO</name>
<organism evidence="8 9">
    <name type="scientific">Salegentibacter mishustinae</name>
    <dbReference type="NCBI Taxonomy" id="270918"/>
    <lineage>
        <taxon>Bacteria</taxon>
        <taxon>Pseudomonadati</taxon>
        <taxon>Bacteroidota</taxon>
        <taxon>Flavobacteriia</taxon>
        <taxon>Flavobacteriales</taxon>
        <taxon>Flavobacteriaceae</taxon>
        <taxon>Salegentibacter</taxon>
    </lineage>
</organism>
<evidence type="ECO:0000313" key="8">
    <source>
        <dbReference type="EMBL" id="KRG30534.1"/>
    </source>
</evidence>
<evidence type="ECO:0000256" key="3">
    <source>
        <dbReference type="ARBA" id="ARBA00022729"/>
    </source>
</evidence>
<dbReference type="SUPFAM" id="SSF48452">
    <property type="entry name" value="TPR-like"/>
    <property type="match status" value="1"/>
</dbReference>
<comment type="similarity">
    <text evidence="2">Belongs to the SusD family.</text>
</comment>
<dbReference type="RefSeq" id="WP_057480357.1">
    <property type="nucleotide sequence ID" value="NZ_BMWR01000002.1"/>
</dbReference>
<keyword evidence="4" id="KW-0472">Membrane</keyword>
<keyword evidence="3" id="KW-0732">Signal</keyword>
<evidence type="ECO:0000259" key="7">
    <source>
        <dbReference type="Pfam" id="PF14322"/>
    </source>
</evidence>
<evidence type="ECO:0000313" key="9">
    <source>
        <dbReference type="Proteomes" id="UP000051643"/>
    </source>
</evidence>
<evidence type="ECO:0000256" key="4">
    <source>
        <dbReference type="ARBA" id="ARBA00023136"/>
    </source>
</evidence>
<feature type="domain" description="RagB/SusD" evidence="6">
    <location>
        <begin position="362"/>
        <end position="456"/>
    </location>
</feature>
<dbReference type="Pfam" id="PF14322">
    <property type="entry name" value="SusD-like_3"/>
    <property type="match status" value="1"/>
</dbReference>
<gene>
    <name evidence="8" type="ORF">APR42_01315</name>
</gene>
<reference evidence="8" key="1">
    <citation type="submission" date="2015-10" db="EMBL/GenBank/DDBJ databases">
        <title>Draft genome sequence of Salegentibacter mishustinae KCTC 12263.</title>
        <authorList>
            <person name="Lin W."/>
            <person name="Zheng Q."/>
        </authorList>
    </citation>
    <scope>NUCLEOTIDE SEQUENCE [LARGE SCALE GENOMIC DNA]</scope>
    <source>
        <strain evidence="8">KCTC 12263</strain>
    </source>
</reference>
<evidence type="ECO:0000256" key="5">
    <source>
        <dbReference type="ARBA" id="ARBA00023237"/>
    </source>
</evidence>
<dbReference type="InterPro" id="IPR011990">
    <property type="entry name" value="TPR-like_helical_dom_sf"/>
</dbReference>
<dbReference type="Pfam" id="PF07980">
    <property type="entry name" value="SusD_RagB"/>
    <property type="match status" value="1"/>
</dbReference>
<dbReference type="InterPro" id="IPR033985">
    <property type="entry name" value="SusD-like_N"/>
</dbReference>
<accession>A0A0Q9ZBW3</accession>
<dbReference type="AlphaFoldDB" id="A0A0Q9ZBW3"/>
<keyword evidence="5" id="KW-0998">Cell outer membrane</keyword>
<dbReference type="InterPro" id="IPR012944">
    <property type="entry name" value="SusD_RagB_dom"/>
</dbReference>
<comment type="caution">
    <text evidence="8">The sequence shown here is derived from an EMBL/GenBank/DDBJ whole genome shotgun (WGS) entry which is preliminary data.</text>
</comment>
<dbReference type="GO" id="GO:0009279">
    <property type="term" value="C:cell outer membrane"/>
    <property type="evidence" value="ECO:0007669"/>
    <property type="project" value="UniProtKB-SubCell"/>
</dbReference>